<evidence type="ECO:0000256" key="1">
    <source>
        <dbReference type="SAM" id="MobiDB-lite"/>
    </source>
</evidence>
<gene>
    <name evidence="2" type="ORF">RDB_LOCUS172461</name>
</gene>
<evidence type="ECO:0000313" key="3">
    <source>
        <dbReference type="Proteomes" id="UP000663853"/>
    </source>
</evidence>
<protein>
    <submittedName>
        <fullName evidence="2">Uncharacterized protein</fullName>
    </submittedName>
</protein>
<dbReference type="EMBL" id="CAJMXA010004057">
    <property type="protein sequence ID" value="CAE6533296.1"/>
    <property type="molecule type" value="Genomic_DNA"/>
</dbReference>
<name>A0A8H3DLI7_9AGAM</name>
<organism evidence="2 3">
    <name type="scientific">Rhizoctonia solani</name>
    <dbReference type="NCBI Taxonomy" id="456999"/>
    <lineage>
        <taxon>Eukaryota</taxon>
        <taxon>Fungi</taxon>
        <taxon>Dikarya</taxon>
        <taxon>Basidiomycota</taxon>
        <taxon>Agaricomycotina</taxon>
        <taxon>Agaricomycetes</taxon>
        <taxon>Cantharellales</taxon>
        <taxon>Ceratobasidiaceae</taxon>
        <taxon>Rhizoctonia</taxon>
    </lineage>
</organism>
<accession>A0A8H3DLI7</accession>
<sequence>MASQEMDGASTPSQPPPSPDIPLADLTRIQLVQIYNLSDREAWNYSDEVLCASHECSNISCEDGGGFLAWNTAVVGCRRTVRNARWEGEY</sequence>
<feature type="region of interest" description="Disordered" evidence="1">
    <location>
        <begin position="1"/>
        <end position="23"/>
    </location>
</feature>
<proteinExistence type="predicted"/>
<dbReference type="Proteomes" id="UP000663853">
    <property type="component" value="Unassembled WGS sequence"/>
</dbReference>
<dbReference type="AlphaFoldDB" id="A0A8H3DLI7"/>
<evidence type="ECO:0000313" key="2">
    <source>
        <dbReference type="EMBL" id="CAE6533296.1"/>
    </source>
</evidence>
<reference evidence="2" key="1">
    <citation type="submission" date="2021-01" db="EMBL/GenBank/DDBJ databases">
        <authorList>
            <person name="Kaushik A."/>
        </authorList>
    </citation>
    <scope>NUCLEOTIDE SEQUENCE</scope>
    <source>
        <strain evidence="2">AG6-10EEA</strain>
    </source>
</reference>
<comment type="caution">
    <text evidence="2">The sequence shown here is derived from an EMBL/GenBank/DDBJ whole genome shotgun (WGS) entry which is preliminary data.</text>
</comment>